<dbReference type="GeneID" id="118421319"/>
<organism evidence="15 16">
    <name type="scientific">Branchiostoma floridae</name>
    <name type="common">Florida lancelet</name>
    <name type="synonym">Amphioxus</name>
    <dbReference type="NCBI Taxonomy" id="7739"/>
    <lineage>
        <taxon>Eukaryota</taxon>
        <taxon>Metazoa</taxon>
        <taxon>Chordata</taxon>
        <taxon>Cephalochordata</taxon>
        <taxon>Leptocardii</taxon>
        <taxon>Amphioxiformes</taxon>
        <taxon>Branchiostomatidae</taxon>
        <taxon>Branchiostoma</taxon>
    </lineage>
</organism>
<evidence type="ECO:0000256" key="10">
    <source>
        <dbReference type="ARBA" id="ARBA00023242"/>
    </source>
</evidence>
<dbReference type="Gene3D" id="2.30.30.1190">
    <property type="match status" value="1"/>
</dbReference>
<feature type="region of interest" description="Disordered" evidence="12">
    <location>
        <begin position="65"/>
        <end position="95"/>
    </location>
</feature>
<keyword evidence="6 11" id="KW-0862">Zinc</keyword>
<gene>
    <name evidence="16" type="primary">LOC118421319</name>
</gene>
<dbReference type="PROSITE" id="PS50103">
    <property type="entry name" value="ZF_C3H1"/>
    <property type="match status" value="1"/>
</dbReference>
<dbReference type="SMART" id="SM00443">
    <property type="entry name" value="G_patch"/>
    <property type="match status" value="1"/>
</dbReference>
<dbReference type="PROSITE" id="PS50174">
    <property type="entry name" value="G_PATCH"/>
    <property type="match status" value="1"/>
</dbReference>
<evidence type="ECO:0000313" key="16">
    <source>
        <dbReference type="RefSeq" id="XP_035684459.1"/>
    </source>
</evidence>
<evidence type="ECO:0000256" key="8">
    <source>
        <dbReference type="ARBA" id="ARBA00023125"/>
    </source>
</evidence>
<evidence type="ECO:0000259" key="14">
    <source>
        <dbReference type="PROSITE" id="PS50174"/>
    </source>
</evidence>
<feature type="region of interest" description="Disordered" evidence="12">
    <location>
        <begin position="287"/>
        <end position="321"/>
    </location>
</feature>
<dbReference type="Proteomes" id="UP000001554">
    <property type="component" value="Chromosome 8"/>
</dbReference>
<evidence type="ECO:0000313" key="15">
    <source>
        <dbReference type="Proteomes" id="UP000001554"/>
    </source>
</evidence>
<evidence type="ECO:0000256" key="11">
    <source>
        <dbReference type="PROSITE-ProRule" id="PRU00723"/>
    </source>
</evidence>
<dbReference type="OMA" id="QYTRGIG"/>
<accession>A0A9J7LK68</accession>
<evidence type="ECO:0000256" key="4">
    <source>
        <dbReference type="ARBA" id="ARBA00022723"/>
    </source>
</evidence>
<dbReference type="RefSeq" id="XP_035684459.1">
    <property type="nucleotide sequence ID" value="XM_035828566.1"/>
</dbReference>
<sequence>MDEETLMVSIQNYKEQLSQVEAALSGGTEGMEELVQLKHDLEELITLSEESLLSIKKSKLLGMLESPSDTAGETSTAAAGSSTDPSTSQDTQESMDDEFAVFQKAISGEAGPSGAGDTVSQTAVLHGNDSSSSDEEENDPDTDITGMKCCAPFTTDWGVLQYHNAIILGAEPPTQEVDFPRVRVIFCNPITNSMLPCSYFLEGKCRFSEEDCRFSHGNLVAVSDLRQYKELDFSILEEGSQCLAKYRNGLWYPATVKGFQEDGYKVQYSSYQETAVLGAESIYPTDVLSSSSSSDSESEENRDSSSSARQQQDAEEEEDEVARYVWTPSGATCALGEWEAHTRGVGSRLMAKMGYQIGKGLGKREQGRVEPVPIVILPPGKSLDAWVEIKEKQREGKLPTHDIEKRSKKKKKLKLHSLRREPKQEFFDFLNTKLKKDHRAADSKHGTKDGDRQRSGKELNVKMLQVHEEINSLQKTLVKLKEQHLRNVGRDTTAAAQFQAKISATEHQLERLRAREKELQQEQGARKSHKKLSVF</sequence>
<feature type="domain" description="G-patch" evidence="14">
    <location>
        <begin position="342"/>
        <end position="388"/>
    </location>
</feature>
<dbReference type="GO" id="GO:0000978">
    <property type="term" value="F:RNA polymerase II cis-regulatory region sequence-specific DNA binding"/>
    <property type="evidence" value="ECO:0000318"/>
    <property type="project" value="GO_Central"/>
</dbReference>
<keyword evidence="15" id="KW-1185">Reference proteome</keyword>
<dbReference type="AlphaFoldDB" id="A0A9J7LK68"/>
<dbReference type="GO" id="GO:0001227">
    <property type="term" value="F:DNA-binding transcription repressor activity, RNA polymerase II-specific"/>
    <property type="evidence" value="ECO:0000318"/>
    <property type="project" value="GO_Central"/>
</dbReference>
<evidence type="ECO:0000256" key="3">
    <source>
        <dbReference type="ARBA" id="ARBA00022491"/>
    </source>
</evidence>
<feature type="compositionally biased region" description="Basic residues" evidence="12">
    <location>
        <begin position="526"/>
        <end position="535"/>
    </location>
</feature>
<keyword evidence="5 11" id="KW-0863">Zinc-finger</keyword>
<evidence type="ECO:0000256" key="12">
    <source>
        <dbReference type="SAM" id="MobiDB-lite"/>
    </source>
</evidence>
<dbReference type="SMART" id="SM00333">
    <property type="entry name" value="TUDOR"/>
    <property type="match status" value="1"/>
</dbReference>
<keyword evidence="9" id="KW-0804">Transcription</keyword>
<protein>
    <recommendedName>
        <fullName evidence="2">Zinc finger CCCH-type with G patch domain-containing protein</fullName>
    </recommendedName>
</protein>
<feature type="compositionally biased region" description="Low complexity" evidence="12">
    <location>
        <begin position="68"/>
        <end position="92"/>
    </location>
</feature>
<keyword evidence="10" id="KW-0539">Nucleus</keyword>
<evidence type="ECO:0000259" key="13">
    <source>
        <dbReference type="PROSITE" id="PS50103"/>
    </source>
</evidence>
<reference evidence="15" key="1">
    <citation type="journal article" date="2020" name="Nat. Ecol. Evol.">
        <title>Deeply conserved synteny resolves early events in vertebrate evolution.</title>
        <authorList>
            <person name="Simakov O."/>
            <person name="Marletaz F."/>
            <person name="Yue J.X."/>
            <person name="O'Connell B."/>
            <person name="Jenkins J."/>
            <person name="Brandt A."/>
            <person name="Calef R."/>
            <person name="Tung C.H."/>
            <person name="Huang T.K."/>
            <person name="Schmutz J."/>
            <person name="Satoh N."/>
            <person name="Yu J.K."/>
            <person name="Putnam N.H."/>
            <person name="Green R.E."/>
            <person name="Rokhsar D.S."/>
        </authorList>
    </citation>
    <scope>NUCLEOTIDE SEQUENCE [LARGE SCALE GENOMIC DNA]</scope>
    <source>
        <strain evidence="15">S238N-H82</strain>
    </source>
</reference>
<dbReference type="PANTHER" id="PTHR46297">
    <property type="entry name" value="ZINC FINGER CCCH-TYPE WITH G PATCH DOMAIN-CONTAINING PROTEIN"/>
    <property type="match status" value="1"/>
</dbReference>
<evidence type="ECO:0000256" key="7">
    <source>
        <dbReference type="ARBA" id="ARBA00023015"/>
    </source>
</evidence>
<feature type="region of interest" description="Disordered" evidence="12">
    <location>
        <begin position="436"/>
        <end position="456"/>
    </location>
</feature>
<evidence type="ECO:0000256" key="6">
    <source>
        <dbReference type="ARBA" id="ARBA00022833"/>
    </source>
</evidence>
<dbReference type="GO" id="GO:0008270">
    <property type="term" value="F:zinc ion binding"/>
    <property type="evidence" value="ECO:0007669"/>
    <property type="project" value="UniProtKB-KW"/>
</dbReference>
<dbReference type="InterPro" id="IPR000571">
    <property type="entry name" value="Znf_CCCH"/>
</dbReference>
<evidence type="ECO:0000256" key="1">
    <source>
        <dbReference type="ARBA" id="ARBA00004123"/>
    </source>
</evidence>
<feature type="domain" description="C3H1-type" evidence="13">
    <location>
        <begin position="191"/>
        <end position="219"/>
    </location>
</feature>
<name>A0A9J7LK68_BRAFL</name>
<dbReference type="CDD" id="cd20384">
    <property type="entry name" value="Tudor_ZGPAT"/>
    <property type="match status" value="1"/>
</dbReference>
<dbReference type="Pfam" id="PF01585">
    <property type="entry name" value="G-patch"/>
    <property type="match status" value="1"/>
</dbReference>
<proteinExistence type="predicted"/>
<keyword evidence="8" id="KW-0238">DNA-binding</keyword>
<dbReference type="Gene3D" id="2.30.30.140">
    <property type="match status" value="1"/>
</dbReference>
<dbReference type="GO" id="GO:0000122">
    <property type="term" value="P:negative regulation of transcription by RNA polymerase II"/>
    <property type="evidence" value="ECO:0000318"/>
    <property type="project" value="GO_Central"/>
</dbReference>
<dbReference type="SUPFAM" id="SSF63748">
    <property type="entry name" value="Tudor/PWWP/MBT"/>
    <property type="match status" value="1"/>
</dbReference>
<evidence type="ECO:0000256" key="9">
    <source>
        <dbReference type="ARBA" id="ARBA00023163"/>
    </source>
</evidence>
<feature type="zinc finger region" description="C3H1-type" evidence="11">
    <location>
        <begin position="191"/>
        <end position="219"/>
    </location>
</feature>
<evidence type="ECO:0000256" key="2">
    <source>
        <dbReference type="ARBA" id="ARBA00022414"/>
    </source>
</evidence>
<evidence type="ECO:0000256" key="5">
    <source>
        <dbReference type="ARBA" id="ARBA00022771"/>
    </source>
</evidence>
<keyword evidence="4 11" id="KW-0479">Metal-binding</keyword>
<feature type="region of interest" description="Disordered" evidence="12">
    <location>
        <begin position="516"/>
        <end position="535"/>
    </location>
</feature>
<feature type="compositionally biased region" description="Acidic residues" evidence="12">
    <location>
        <begin position="132"/>
        <end position="142"/>
    </location>
</feature>
<keyword evidence="3" id="KW-0678">Repressor</keyword>
<dbReference type="KEGG" id="bfo:118421319"/>
<keyword evidence="7" id="KW-0805">Transcription regulation</keyword>
<dbReference type="GO" id="GO:0005634">
    <property type="term" value="C:nucleus"/>
    <property type="evidence" value="ECO:0000318"/>
    <property type="project" value="GO_Central"/>
</dbReference>
<feature type="compositionally biased region" description="Basic and acidic residues" evidence="12">
    <location>
        <begin position="439"/>
        <end position="456"/>
    </location>
</feature>
<dbReference type="PANTHER" id="PTHR46297:SF1">
    <property type="entry name" value="ZINC FINGER CCCH-TYPE WITH G PATCH DOMAIN-CONTAINING PROTEIN"/>
    <property type="match status" value="1"/>
</dbReference>
<dbReference type="InterPro" id="IPR000467">
    <property type="entry name" value="G_patch_dom"/>
</dbReference>
<dbReference type="InterPro" id="IPR002999">
    <property type="entry name" value="Tudor"/>
</dbReference>
<feature type="region of interest" description="Disordered" evidence="12">
    <location>
        <begin position="110"/>
        <end position="145"/>
    </location>
</feature>
<reference evidence="16" key="2">
    <citation type="submission" date="2025-08" db="UniProtKB">
        <authorList>
            <consortium name="RefSeq"/>
        </authorList>
    </citation>
    <scope>IDENTIFICATION</scope>
    <source>
        <strain evidence="16">S238N-H82</strain>
        <tissue evidence="16">Testes</tissue>
    </source>
</reference>
<comment type="subcellular location">
    <subcellularLocation>
        <location evidence="1">Nucleus</location>
    </subcellularLocation>
</comment>